<organism evidence="1 2">
    <name type="scientific">Methylobacterium soli</name>
    <dbReference type="NCBI Taxonomy" id="553447"/>
    <lineage>
        <taxon>Bacteria</taxon>
        <taxon>Pseudomonadati</taxon>
        <taxon>Pseudomonadota</taxon>
        <taxon>Alphaproteobacteria</taxon>
        <taxon>Hyphomicrobiales</taxon>
        <taxon>Methylobacteriaceae</taxon>
        <taxon>Methylobacterium</taxon>
    </lineage>
</organism>
<proteinExistence type="predicted"/>
<dbReference type="OrthoDB" id="9964163at2"/>
<dbReference type="AlphaFoldDB" id="A0A6L3SSH9"/>
<gene>
    <name evidence="1" type="ORF">F6X53_22695</name>
</gene>
<dbReference type="Proteomes" id="UP000474159">
    <property type="component" value="Unassembled WGS sequence"/>
</dbReference>
<evidence type="ECO:0008006" key="3">
    <source>
        <dbReference type="Google" id="ProtNLM"/>
    </source>
</evidence>
<accession>A0A6L3SSH9</accession>
<dbReference type="PROSITE" id="PS51257">
    <property type="entry name" value="PROKAR_LIPOPROTEIN"/>
    <property type="match status" value="1"/>
</dbReference>
<dbReference type="RefSeq" id="WP_151002635.1">
    <property type="nucleotide sequence ID" value="NZ_BPQY01000383.1"/>
</dbReference>
<keyword evidence="2" id="KW-1185">Reference proteome</keyword>
<comment type="caution">
    <text evidence="1">The sequence shown here is derived from an EMBL/GenBank/DDBJ whole genome shotgun (WGS) entry which is preliminary data.</text>
</comment>
<protein>
    <recommendedName>
        <fullName evidence="3">Lipoprotein</fullName>
    </recommendedName>
</protein>
<sequence length="69" mass="7688">MKRILIIGGLALVLGACNPEQVDTWCRTHTLDDVAFSRKTVDGMTAADKRKYLKILEEGAALCGWRPNR</sequence>
<dbReference type="EMBL" id="VZZK01000029">
    <property type="protein sequence ID" value="KAB1076517.1"/>
    <property type="molecule type" value="Genomic_DNA"/>
</dbReference>
<name>A0A6L3SSH9_9HYPH</name>
<evidence type="ECO:0000313" key="1">
    <source>
        <dbReference type="EMBL" id="KAB1076517.1"/>
    </source>
</evidence>
<reference evidence="1 2" key="1">
    <citation type="submission" date="2019-09" db="EMBL/GenBank/DDBJ databases">
        <title>YIM 48816 draft genome.</title>
        <authorList>
            <person name="Jiang L."/>
        </authorList>
    </citation>
    <scope>NUCLEOTIDE SEQUENCE [LARGE SCALE GENOMIC DNA]</scope>
    <source>
        <strain evidence="1 2">YIM 48816</strain>
    </source>
</reference>
<evidence type="ECO:0000313" key="2">
    <source>
        <dbReference type="Proteomes" id="UP000474159"/>
    </source>
</evidence>